<dbReference type="Proteomes" id="UP000017836">
    <property type="component" value="Unassembled WGS sequence"/>
</dbReference>
<dbReference type="Pfam" id="PF04859">
    <property type="entry name" value="DUF641"/>
    <property type="match status" value="1"/>
</dbReference>
<evidence type="ECO:0000256" key="1">
    <source>
        <dbReference type="SAM" id="MobiDB-lite"/>
    </source>
</evidence>
<dbReference type="STRING" id="13333.W1PPF8"/>
<dbReference type="HOGENOM" id="CLU_1009506_0_0_1"/>
<keyword evidence="4" id="KW-1185">Reference proteome</keyword>
<accession>W1PPF8</accession>
<dbReference type="InterPro" id="IPR040225">
    <property type="entry name" value="GIL1-like"/>
</dbReference>
<proteinExistence type="predicted"/>
<gene>
    <name evidence="3" type="ORF">AMTR_s00029p00203270</name>
</gene>
<dbReference type="Gramene" id="ERN09659">
    <property type="protein sequence ID" value="ERN09659"/>
    <property type="gene ID" value="AMTR_s00029p00203270"/>
</dbReference>
<feature type="region of interest" description="Disordered" evidence="1">
    <location>
        <begin position="95"/>
        <end position="126"/>
    </location>
</feature>
<dbReference type="GO" id="GO:0009959">
    <property type="term" value="P:negative gravitropism"/>
    <property type="evidence" value="ECO:0007669"/>
    <property type="project" value="InterPro"/>
</dbReference>
<protein>
    <recommendedName>
        <fullName evidence="2">DUF641 domain-containing protein</fullName>
    </recommendedName>
</protein>
<organism evidence="3 4">
    <name type="scientific">Amborella trichopoda</name>
    <dbReference type="NCBI Taxonomy" id="13333"/>
    <lineage>
        <taxon>Eukaryota</taxon>
        <taxon>Viridiplantae</taxon>
        <taxon>Streptophyta</taxon>
        <taxon>Embryophyta</taxon>
        <taxon>Tracheophyta</taxon>
        <taxon>Spermatophyta</taxon>
        <taxon>Magnoliopsida</taxon>
        <taxon>Amborellales</taxon>
        <taxon>Amborellaceae</taxon>
        <taxon>Amborella</taxon>
    </lineage>
</organism>
<reference evidence="4" key="1">
    <citation type="journal article" date="2013" name="Science">
        <title>The Amborella genome and the evolution of flowering plants.</title>
        <authorList>
            <consortium name="Amborella Genome Project"/>
        </authorList>
    </citation>
    <scope>NUCLEOTIDE SEQUENCE [LARGE SCALE GENOMIC DNA]</scope>
</reference>
<evidence type="ECO:0000313" key="4">
    <source>
        <dbReference type="Proteomes" id="UP000017836"/>
    </source>
</evidence>
<dbReference type="AlphaFoldDB" id="W1PPF8"/>
<dbReference type="InterPro" id="IPR006943">
    <property type="entry name" value="DUF641_pln"/>
</dbReference>
<name>W1PPF8_AMBTC</name>
<feature type="domain" description="DUF641" evidence="2">
    <location>
        <begin position="150"/>
        <end position="251"/>
    </location>
</feature>
<dbReference type="GO" id="GO:0009639">
    <property type="term" value="P:response to red or far red light"/>
    <property type="evidence" value="ECO:0007669"/>
    <property type="project" value="InterPro"/>
</dbReference>
<feature type="region of interest" description="Disordered" evidence="1">
    <location>
        <begin position="250"/>
        <end position="276"/>
    </location>
</feature>
<evidence type="ECO:0000313" key="3">
    <source>
        <dbReference type="EMBL" id="ERN09659.1"/>
    </source>
</evidence>
<dbReference type="PANTHER" id="PTHR31161">
    <property type="entry name" value="PROTEIN GRAVITROPIC IN THE LIGHT 1"/>
    <property type="match status" value="1"/>
</dbReference>
<evidence type="ECO:0000259" key="2">
    <source>
        <dbReference type="Pfam" id="PF04859"/>
    </source>
</evidence>
<sequence length="276" mass="31094">MLPHLCVNMGKLLPKRSRQKQEANSRHVSVPFNRKSRVTDEPTGRLTFESRRGIEQLESKNLKKPVMAVKATTNFADLIHKVTASCLIHPLTRPHLHETNEPESLSDSENLEFHDDSDSDLEEEEQTYRELGHKKLGQNHEEENSKLLQRVKNVETLLSEVFGAVGALKLAYVSMQAAHSPWDPQGVRNADVGVVVELRRLAALRERFRRGGGAPQPPAVVAPYEAVVEDFKREVREREAEVAELKERLRHLGGGGGDRMKKMKRMPSARGEGKPP</sequence>
<dbReference type="EMBL" id="KI392980">
    <property type="protein sequence ID" value="ERN09659.1"/>
    <property type="molecule type" value="Genomic_DNA"/>
</dbReference>